<reference evidence="2 3" key="1">
    <citation type="submission" date="2019-10" db="EMBL/GenBank/DDBJ databases">
        <title>Alkalibaculum tamaniensis sp.nov., a new alkaliphilic acetogen, isolated on methoxylated aromatics from a mud volcano.</title>
        <authorList>
            <person name="Khomyakova M.A."/>
            <person name="Merkel A.Y."/>
            <person name="Bonch-Osmolovskaya E.A."/>
            <person name="Slobodkin A.I."/>
        </authorList>
    </citation>
    <scope>NUCLEOTIDE SEQUENCE [LARGE SCALE GENOMIC DNA]</scope>
    <source>
        <strain evidence="2 3">M08DMB</strain>
    </source>
</reference>
<dbReference type="Proteomes" id="UP000440004">
    <property type="component" value="Unassembled WGS sequence"/>
</dbReference>
<keyword evidence="2" id="KW-0808">Transferase</keyword>
<evidence type="ECO:0000259" key="1">
    <source>
        <dbReference type="PROSITE" id="PS51186"/>
    </source>
</evidence>
<comment type="caution">
    <text evidence="2">The sequence shown here is derived from an EMBL/GenBank/DDBJ whole genome shotgun (WGS) entry which is preliminary data.</text>
</comment>
<dbReference type="Pfam" id="PF00583">
    <property type="entry name" value="Acetyltransf_1"/>
    <property type="match status" value="1"/>
</dbReference>
<organism evidence="2 3">
    <name type="scientific">Alkalibaculum sporogenes</name>
    <dbReference type="NCBI Taxonomy" id="2655001"/>
    <lineage>
        <taxon>Bacteria</taxon>
        <taxon>Bacillati</taxon>
        <taxon>Bacillota</taxon>
        <taxon>Clostridia</taxon>
        <taxon>Eubacteriales</taxon>
        <taxon>Eubacteriaceae</taxon>
        <taxon>Alkalibaculum</taxon>
    </lineage>
</organism>
<proteinExistence type="predicted"/>
<feature type="domain" description="N-acetyltransferase" evidence="1">
    <location>
        <begin position="14"/>
        <end position="154"/>
    </location>
</feature>
<keyword evidence="3" id="KW-1185">Reference proteome</keyword>
<dbReference type="GO" id="GO:0016747">
    <property type="term" value="F:acyltransferase activity, transferring groups other than amino-acyl groups"/>
    <property type="evidence" value="ECO:0007669"/>
    <property type="project" value="InterPro"/>
</dbReference>
<dbReference type="CDD" id="cd04301">
    <property type="entry name" value="NAT_SF"/>
    <property type="match status" value="1"/>
</dbReference>
<evidence type="ECO:0000313" key="3">
    <source>
        <dbReference type="Proteomes" id="UP000440004"/>
    </source>
</evidence>
<dbReference type="InterPro" id="IPR000182">
    <property type="entry name" value="GNAT_dom"/>
</dbReference>
<dbReference type="PROSITE" id="PS51186">
    <property type="entry name" value="GNAT"/>
    <property type="match status" value="1"/>
</dbReference>
<gene>
    <name evidence="2" type="ORF">GC105_06865</name>
</gene>
<dbReference type="InterPro" id="IPR016181">
    <property type="entry name" value="Acyl_CoA_acyltransferase"/>
</dbReference>
<dbReference type="RefSeq" id="WP_152803040.1">
    <property type="nucleotide sequence ID" value="NZ_WHNX01000008.1"/>
</dbReference>
<dbReference type="AlphaFoldDB" id="A0A6A7K7Z7"/>
<sequence length="154" mass="17947">MDISLTKSELKDAEIIHAMQIKSFMPLLEKYQDHETSPANELVEKIIERINQTFSDYYIIKSEGINIGGVRIVKMNDKHYRVSPIFILPDQQGKGIAQEVFQMLEQIYFDANGWELETILQEQGNCHLYEKVGYKQTGKTKVINDRLTLVFYKK</sequence>
<dbReference type="SUPFAM" id="SSF55729">
    <property type="entry name" value="Acyl-CoA N-acyltransferases (Nat)"/>
    <property type="match status" value="1"/>
</dbReference>
<evidence type="ECO:0000313" key="2">
    <source>
        <dbReference type="EMBL" id="MPW25506.1"/>
    </source>
</evidence>
<dbReference type="EMBL" id="WHNX01000008">
    <property type="protein sequence ID" value="MPW25506.1"/>
    <property type="molecule type" value="Genomic_DNA"/>
</dbReference>
<protein>
    <submittedName>
        <fullName evidence="2">GNAT family N-acetyltransferase</fullName>
    </submittedName>
</protein>
<name>A0A6A7K7Z7_9FIRM</name>
<accession>A0A6A7K7Z7</accession>
<dbReference type="Gene3D" id="3.40.630.30">
    <property type="match status" value="1"/>
</dbReference>